<sequence length="1310" mass="140878">MSSAPNAPPLAERTDIHKSCKSLETLLNILNDYCEAAGAVVTLQKKLAKALRDAAGVKVTGNALNSSATIFEVLSEIDSKFAKFADKEYDNISSEVKKWFKKLAKEEKAHDDWIANSNARIKQAGMLYEKKSKRSTRDAEDEHARYINLLSTLGPEISQEKYNHILQVTQRHTLTTYNVAACLSRIADAEWLRVCEGIRRISPTIGPLGEWRSYCEGGWNGPTSLELPDVAPPQSDNPGPTNDEPAQSYSNPSPDVARIENSRSPNSEPSPVFLSGNERGRDQPPLIHETTRSEATGTMRSNYASTTSSVPPSSFEPPRPLTDPNTGSVRSLSDFPAPPTHFPIPPRRPSLTRPPVDMPRAPATQVLEDPPHTPSLTPSNVSFPTMPRLTESPLPDESLQDGGTLSDGAPTAGDSRRSTGSVPREQQPVQHPPTPAPLTADVSEPSPKQPHRQYVGDNKFSEPTPATLDRRPPSPRLSRDDDRVQERKQETNYTPAPDTSRVRALDRTDTGTSSIVATMKNRISSGSGRSTSPPPKDIPRLPLSVANLASRYQPTDSPSSPITASPSISRRISSPPLDTVAQARLAESAFSSPPTPNVRALSNSPGDNARNTQRMSETTQMALAEKERQLQMREREIEMKAKELERDRARLLAEPASNYSRNGQGEPSSPGRGYRERNKSFETRTDEASNARPRYSYSTTHLVPPSGPYSTSSSHSQRSSGTSSQPPSPQHLQGPSDHAPYCGCDKCSVAKYKMSPKNPSPADLRPPEKPILLRPEKPKGWMRRLSMPVGNPFSLDHKRNNSATVGNFSLDGKKNASSTALRGIQEDGRMGLRGSECTKVGCPDSALVVDHSPTISGAPPPHRPQRRPRMNHFPENAVAGPSTARTPPRSLEAPITSSTQSPQALHPLVFLPPPAPIPPTFSHLRCTQDLLGRFQLHSAYDKYVRAFAAPHDTASDALNSAPGGALDKGKGRERDPLATTPATGATPGPDAHDGDDDDAGAGKGDKKKKNNYKHLIKDIPGKHSMKKDDYLSTMIQIPPKQHIRIAPFDQRTQRDAFTVSLEGLKGWNPSALIQESAQAREDRKKRKELKRLAKAHLGVPPGASSVSALPSTPTIPSSQPQQQIPLSTPIPTNPATTLPPAKHSIPSTTSRPITASSTPRPGSAVPRPGSARPSQQPQRVNTSTPVSAAQPSGGVNGFSSGQGTNGSGTQARGVKREREDVAGTGAQNRNGIGVNGTEGVNGVGGGHGVNGGGPGANPYIDSGNPSKVIMAAKAGAAGVRPRPIKRQRMDVQGQAMDVTAVQQQPTPQGV</sequence>
<proteinExistence type="predicted"/>
<comment type="caution">
    <text evidence="1">The sequence shown here is derived from an EMBL/GenBank/DDBJ whole genome shotgun (WGS) entry which is preliminary data.</text>
</comment>
<protein>
    <submittedName>
        <fullName evidence="1">Uncharacterized protein</fullName>
    </submittedName>
</protein>
<evidence type="ECO:0000313" key="2">
    <source>
        <dbReference type="Proteomes" id="UP000824881"/>
    </source>
</evidence>
<evidence type="ECO:0000313" key="1">
    <source>
        <dbReference type="EMBL" id="KAG9224878.1"/>
    </source>
</evidence>
<accession>A0ACB7J666</accession>
<reference evidence="1 2" key="1">
    <citation type="journal article" date="2021" name="Appl. Environ. Microbiol.">
        <title>Genetic linkage and physical mapping for an oyster mushroom Pleurotus cornucopiae and QTL analysis for the trait cap color.</title>
        <authorList>
            <person name="Zhang Y."/>
            <person name="Gao W."/>
            <person name="Sonnenberg A."/>
            <person name="Chen Q."/>
            <person name="Zhang J."/>
            <person name="Huang C."/>
        </authorList>
    </citation>
    <scope>NUCLEOTIDE SEQUENCE [LARGE SCALE GENOMIC DNA]</scope>
    <source>
        <strain evidence="1">CCMSSC00406</strain>
    </source>
</reference>
<dbReference type="Proteomes" id="UP000824881">
    <property type="component" value="Unassembled WGS sequence"/>
</dbReference>
<gene>
    <name evidence="1" type="ORF">CCMSSC00406_0001971</name>
</gene>
<keyword evidence="2" id="KW-1185">Reference proteome</keyword>
<organism evidence="1 2">
    <name type="scientific">Pleurotus cornucopiae</name>
    <name type="common">Cornucopia mushroom</name>
    <dbReference type="NCBI Taxonomy" id="5321"/>
    <lineage>
        <taxon>Eukaryota</taxon>
        <taxon>Fungi</taxon>
        <taxon>Dikarya</taxon>
        <taxon>Basidiomycota</taxon>
        <taxon>Agaricomycotina</taxon>
        <taxon>Agaricomycetes</taxon>
        <taxon>Agaricomycetidae</taxon>
        <taxon>Agaricales</taxon>
        <taxon>Pleurotineae</taxon>
        <taxon>Pleurotaceae</taxon>
        <taxon>Pleurotus</taxon>
    </lineage>
</organism>
<dbReference type="EMBL" id="WQMT02000003">
    <property type="protein sequence ID" value="KAG9224878.1"/>
    <property type="molecule type" value="Genomic_DNA"/>
</dbReference>
<name>A0ACB7J666_PLECO</name>